<sequence>MLLINFKMLKTAAFGLLFIISAFISGCGSGPSGKKKRELISFKPYNGINYSEVSRRQKNGLSFNEYGYQLEPQWKLKFVSEDSISIFSPTKNAFINFPLTRGYDSIFNAARSWLKIRQINKDSITMEILIQKGDSLDVKGTKVFMRFFADNYVKNVLHTDTTTLRRPSHADTVFIRSLAAKATADYTKAFAARQPAIITSKSPLVTVSRRTTKPDILNNFDNSDDYLDPTYDIVIKNAYKDFYFSFTMYVDDKGKLYYGAPLVGFNGDQEREADYIHTSKAVVDSYFKFYLNVKPGTTLGIIHSSIVSVHVEGKAKTAAK</sequence>
<evidence type="ECO:0000313" key="1">
    <source>
        <dbReference type="EMBL" id="SDF70887.1"/>
    </source>
</evidence>
<dbReference type="PROSITE" id="PS51257">
    <property type="entry name" value="PROKAR_LIPOPROTEIN"/>
    <property type="match status" value="1"/>
</dbReference>
<gene>
    <name evidence="1" type="ORF">SAMN05192573_101179</name>
</gene>
<keyword evidence="2" id="KW-1185">Reference proteome</keyword>
<reference evidence="2" key="1">
    <citation type="submission" date="2016-10" db="EMBL/GenBank/DDBJ databases">
        <authorList>
            <person name="Varghese N."/>
            <person name="Submissions S."/>
        </authorList>
    </citation>
    <scope>NUCLEOTIDE SEQUENCE [LARGE SCALE GENOMIC DNA]</scope>
    <source>
        <strain evidence="2">Gh-67</strain>
    </source>
</reference>
<proteinExistence type="predicted"/>
<evidence type="ECO:0000313" key="2">
    <source>
        <dbReference type="Proteomes" id="UP000199705"/>
    </source>
</evidence>
<protein>
    <submittedName>
        <fullName evidence="1">Uncharacterized protein</fullName>
    </submittedName>
</protein>
<accession>A0A1G7NAF9</accession>
<dbReference type="AlphaFoldDB" id="A0A1G7NAF9"/>
<dbReference type="STRING" id="551996.SAMN05192573_101179"/>
<organism evidence="1 2">
    <name type="scientific">Mucilaginibacter gossypii</name>
    <dbReference type="NCBI Taxonomy" id="551996"/>
    <lineage>
        <taxon>Bacteria</taxon>
        <taxon>Pseudomonadati</taxon>
        <taxon>Bacteroidota</taxon>
        <taxon>Sphingobacteriia</taxon>
        <taxon>Sphingobacteriales</taxon>
        <taxon>Sphingobacteriaceae</taxon>
        <taxon>Mucilaginibacter</taxon>
    </lineage>
</organism>
<dbReference type="EMBL" id="FNCG01000001">
    <property type="protein sequence ID" value="SDF70887.1"/>
    <property type="molecule type" value="Genomic_DNA"/>
</dbReference>
<name>A0A1G7NAF9_9SPHI</name>
<dbReference type="Proteomes" id="UP000199705">
    <property type="component" value="Unassembled WGS sequence"/>
</dbReference>